<proteinExistence type="predicted"/>
<dbReference type="EMBL" id="MFNF01000032">
    <property type="protein sequence ID" value="OGH01580.1"/>
    <property type="molecule type" value="Genomic_DNA"/>
</dbReference>
<name>A0A1F6GUA7_9PROT</name>
<comment type="caution">
    <text evidence="2">The sequence shown here is derived from an EMBL/GenBank/DDBJ whole genome shotgun (WGS) entry which is preliminary data.</text>
</comment>
<organism evidence="2 3">
    <name type="scientific">Candidatus Lambdaproteobacteria bacterium RIFOXYD2_FULL_56_26</name>
    <dbReference type="NCBI Taxonomy" id="1817773"/>
    <lineage>
        <taxon>Bacteria</taxon>
        <taxon>Pseudomonadati</taxon>
        <taxon>Pseudomonadota</taxon>
        <taxon>Candidatus Lambdaproteobacteria</taxon>
    </lineage>
</organism>
<reference evidence="2 3" key="1">
    <citation type="journal article" date="2016" name="Nat. Commun.">
        <title>Thousands of microbial genomes shed light on interconnected biogeochemical processes in an aquifer system.</title>
        <authorList>
            <person name="Anantharaman K."/>
            <person name="Brown C.T."/>
            <person name="Hug L.A."/>
            <person name="Sharon I."/>
            <person name="Castelle C.J."/>
            <person name="Probst A.J."/>
            <person name="Thomas B.C."/>
            <person name="Singh A."/>
            <person name="Wilkins M.J."/>
            <person name="Karaoz U."/>
            <person name="Brodie E.L."/>
            <person name="Williams K.H."/>
            <person name="Hubbard S.S."/>
            <person name="Banfield J.F."/>
        </authorList>
    </citation>
    <scope>NUCLEOTIDE SEQUENCE [LARGE SCALE GENOMIC DNA]</scope>
</reference>
<sequence>MALWGAKKGILLARPRSNEAPQLQNLSPRTPSQTARPFGNSFIFLMNMDFNPFGSTKKRNFLLSLGALFFLLPTGAEAMIGIELMGQESRWKIDQLSTQESVTQVGTYLYFPLGSFAFVEAAHEQLDITFKTLDPLKQGDNSAVLNLILGPVLVSAGTHLVLSSNNLVDQGHSTAYAISLPEILHLSLGYSQYETTFPNMPLTDRPGEQGLKINQTAPEVGISFFDGLFSLSGQQDNIVLADSLGLSKTQYRSTQGTLSFWAGPMYFGFSGWNGERLFFADNKGLYLNSLGLIYQGGNRAAVTWMIATWMDLALIRTNETFLETEGGTPLKAQVDTVNLTFRF</sequence>
<accession>A0A1F6GUA7</accession>
<protein>
    <submittedName>
        <fullName evidence="2">Uncharacterized protein</fullName>
    </submittedName>
</protein>
<gene>
    <name evidence="2" type="ORF">A2557_04065</name>
</gene>
<keyword evidence="1" id="KW-1133">Transmembrane helix</keyword>
<keyword evidence="1" id="KW-0812">Transmembrane</keyword>
<feature type="transmembrane region" description="Helical" evidence="1">
    <location>
        <begin position="61"/>
        <end position="82"/>
    </location>
</feature>
<evidence type="ECO:0000313" key="2">
    <source>
        <dbReference type="EMBL" id="OGH01580.1"/>
    </source>
</evidence>
<evidence type="ECO:0000313" key="3">
    <source>
        <dbReference type="Proteomes" id="UP000177583"/>
    </source>
</evidence>
<evidence type="ECO:0000256" key="1">
    <source>
        <dbReference type="SAM" id="Phobius"/>
    </source>
</evidence>
<dbReference type="AlphaFoldDB" id="A0A1F6GUA7"/>
<dbReference type="Proteomes" id="UP000177583">
    <property type="component" value="Unassembled WGS sequence"/>
</dbReference>
<keyword evidence="1" id="KW-0472">Membrane</keyword>